<reference evidence="9" key="1">
    <citation type="submission" date="2022-04" db="EMBL/GenBank/DDBJ databases">
        <authorList>
            <person name="Seo M.-J."/>
        </authorList>
    </citation>
    <scope>NUCLEOTIDE SEQUENCE</scope>
    <source>
        <strain evidence="9">MBLB2552</strain>
    </source>
</reference>
<keyword evidence="6" id="KW-1133">Transmembrane helix</keyword>
<dbReference type="GO" id="GO:0005886">
    <property type="term" value="C:plasma membrane"/>
    <property type="evidence" value="ECO:0007669"/>
    <property type="project" value="TreeGrafter"/>
</dbReference>
<evidence type="ECO:0000256" key="6">
    <source>
        <dbReference type="ARBA" id="ARBA00022989"/>
    </source>
</evidence>
<evidence type="ECO:0000313" key="9">
    <source>
        <dbReference type="EMBL" id="MCK8487958.1"/>
    </source>
</evidence>
<feature type="domain" description="Glycosyltransferase 2-like" evidence="8">
    <location>
        <begin position="5"/>
        <end position="165"/>
    </location>
</feature>
<dbReference type="Pfam" id="PF00535">
    <property type="entry name" value="Glycos_transf_2"/>
    <property type="match status" value="1"/>
</dbReference>
<gene>
    <name evidence="9" type="ORF">M0651_12315</name>
</gene>
<dbReference type="Gene3D" id="3.90.550.10">
    <property type="entry name" value="Spore Coat Polysaccharide Biosynthesis Protein SpsA, Chain A"/>
    <property type="match status" value="1"/>
</dbReference>
<evidence type="ECO:0000256" key="7">
    <source>
        <dbReference type="ARBA" id="ARBA00023136"/>
    </source>
</evidence>
<dbReference type="GO" id="GO:0009103">
    <property type="term" value="P:lipopolysaccharide biosynthetic process"/>
    <property type="evidence" value="ECO:0007669"/>
    <property type="project" value="UniProtKB-KW"/>
</dbReference>
<dbReference type="InterPro" id="IPR001173">
    <property type="entry name" value="Glyco_trans_2-like"/>
</dbReference>
<keyword evidence="7" id="KW-0472">Membrane</keyword>
<evidence type="ECO:0000259" key="8">
    <source>
        <dbReference type="Pfam" id="PF00535"/>
    </source>
</evidence>
<dbReference type="EMBL" id="JALPRK010000010">
    <property type="protein sequence ID" value="MCK8487958.1"/>
    <property type="molecule type" value="Genomic_DNA"/>
</dbReference>
<dbReference type="AlphaFoldDB" id="A0A9X1Y267"/>
<keyword evidence="4" id="KW-0812">Transmembrane</keyword>
<dbReference type="InterPro" id="IPR029044">
    <property type="entry name" value="Nucleotide-diphossugar_trans"/>
</dbReference>
<dbReference type="CDD" id="cd04187">
    <property type="entry name" value="DPM1_like_bac"/>
    <property type="match status" value="1"/>
</dbReference>
<dbReference type="InterPro" id="IPR050256">
    <property type="entry name" value="Glycosyltransferase_2"/>
</dbReference>
<accession>A0A9X1Y267</accession>
<evidence type="ECO:0000256" key="2">
    <source>
        <dbReference type="ARBA" id="ARBA00022676"/>
    </source>
</evidence>
<evidence type="ECO:0000256" key="3">
    <source>
        <dbReference type="ARBA" id="ARBA00022679"/>
    </source>
</evidence>
<proteinExistence type="predicted"/>
<dbReference type="GO" id="GO:0099621">
    <property type="term" value="F:undecaprenyl-phosphate 4-deoxy-4-formamido-L-arabinose transferase activity"/>
    <property type="evidence" value="ECO:0007669"/>
    <property type="project" value="TreeGrafter"/>
</dbReference>
<comment type="caution">
    <text evidence="9">The sequence shown here is derived from an EMBL/GenBank/DDBJ whole genome shotgun (WGS) entry which is preliminary data.</text>
</comment>
<keyword evidence="2" id="KW-0328">Glycosyltransferase</keyword>
<protein>
    <submittedName>
        <fullName evidence="9">Glycosyltransferase family 2 protein</fullName>
    </submittedName>
</protein>
<dbReference type="RefSeq" id="WP_248552042.1">
    <property type="nucleotide sequence ID" value="NZ_JALPRK010000010.1"/>
</dbReference>
<sequence length="240" mass="27815">MARLSVISAIYNEERNVSDLYLDIIEAMRDRIENYEIVFVNDGSRDGSSRQLTEIAQYDPRVKVIHLDRNYGLAAAIWAGIRHSDGDLIALMDAGLQTDPRDIFRLMPFIERLDCVNGRWNDIQESWIQRLSYRAGNEIRRRIARGKLQDSACPLKLFRREVADNLVFFKGMHRFISTMAQMNGFSVIEVSVRYRKRRNGGSRPHVLKNIFAGCSDAIVVRCLSKRVVRYKVRKVQQFSN</sequence>
<dbReference type="Proteomes" id="UP001139534">
    <property type="component" value="Unassembled WGS sequence"/>
</dbReference>
<evidence type="ECO:0000256" key="5">
    <source>
        <dbReference type="ARBA" id="ARBA00022985"/>
    </source>
</evidence>
<evidence type="ECO:0000256" key="1">
    <source>
        <dbReference type="ARBA" id="ARBA00022475"/>
    </source>
</evidence>
<dbReference type="PANTHER" id="PTHR48090:SF3">
    <property type="entry name" value="UNDECAPRENYL-PHOSPHATE 4-DEOXY-4-FORMAMIDO-L-ARABINOSE TRANSFERASE"/>
    <property type="match status" value="1"/>
</dbReference>
<dbReference type="SUPFAM" id="SSF53448">
    <property type="entry name" value="Nucleotide-diphospho-sugar transferases"/>
    <property type="match status" value="1"/>
</dbReference>
<keyword evidence="1" id="KW-1003">Cell membrane</keyword>
<keyword evidence="10" id="KW-1185">Reference proteome</keyword>
<dbReference type="PANTHER" id="PTHR48090">
    <property type="entry name" value="UNDECAPRENYL-PHOSPHATE 4-DEOXY-4-FORMAMIDO-L-ARABINOSE TRANSFERASE-RELATED"/>
    <property type="match status" value="1"/>
</dbReference>
<organism evidence="9 10">
    <name type="scientific">Paenibacillus mellifer</name>
    <dbReference type="NCBI Taxonomy" id="2937794"/>
    <lineage>
        <taxon>Bacteria</taxon>
        <taxon>Bacillati</taxon>
        <taxon>Bacillota</taxon>
        <taxon>Bacilli</taxon>
        <taxon>Bacillales</taxon>
        <taxon>Paenibacillaceae</taxon>
        <taxon>Paenibacillus</taxon>
    </lineage>
</organism>
<evidence type="ECO:0000256" key="4">
    <source>
        <dbReference type="ARBA" id="ARBA00022692"/>
    </source>
</evidence>
<keyword evidence="5" id="KW-0448">Lipopolysaccharide biosynthesis</keyword>
<name>A0A9X1Y267_9BACL</name>
<evidence type="ECO:0000313" key="10">
    <source>
        <dbReference type="Proteomes" id="UP001139534"/>
    </source>
</evidence>
<keyword evidence="3" id="KW-0808">Transferase</keyword>